<accession>A0A6G0TCU7</accession>
<evidence type="ECO:0000256" key="1">
    <source>
        <dbReference type="PROSITE-ProRule" id="PRU00042"/>
    </source>
</evidence>
<evidence type="ECO:0000256" key="2">
    <source>
        <dbReference type="SAM" id="MobiDB-lite"/>
    </source>
</evidence>
<feature type="domain" description="C2H2-type" evidence="3">
    <location>
        <begin position="64"/>
        <end position="92"/>
    </location>
</feature>
<dbReference type="OrthoDB" id="10039931at2759"/>
<proteinExistence type="predicted"/>
<dbReference type="EMBL" id="VYZN01000042">
    <property type="protein sequence ID" value="KAE9530699.1"/>
    <property type="molecule type" value="Genomic_DNA"/>
</dbReference>
<dbReference type="Proteomes" id="UP000475862">
    <property type="component" value="Unassembled WGS sequence"/>
</dbReference>
<keyword evidence="1" id="KW-0862">Zinc</keyword>
<dbReference type="GO" id="GO:0008270">
    <property type="term" value="F:zinc ion binding"/>
    <property type="evidence" value="ECO:0007669"/>
    <property type="project" value="UniProtKB-KW"/>
</dbReference>
<dbReference type="AlphaFoldDB" id="A0A6G0TCU7"/>
<dbReference type="InterPro" id="IPR036236">
    <property type="entry name" value="Znf_C2H2_sf"/>
</dbReference>
<feature type="domain" description="C2H2-type" evidence="3">
    <location>
        <begin position="34"/>
        <end position="62"/>
    </location>
</feature>
<comment type="caution">
    <text evidence="4">The sequence shown here is derived from an EMBL/GenBank/DDBJ whole genome shotgun (WGS) entry which is preliminary data.</text>
</comment>
<dbReference type="SMART" id="SM00355">
    <property type="entry name" value="ZnF_C2H2"/>
    <property type="match status" value="2"/>
</dbReference>
<reference evidence="4 5" key="1">
    <citation type="submission" date="2019-08" db="EMBL/GenBank/DDBJ databases">
        <title>The genome of the soybean aphid Biotype 1, its phylome, world population structure and adaptation to the North American continent.</title>
        <authorList>
            <person name="Giordano R."/>
            <person name="Donthu R.K."/>
            <person name="Hernandez A.G."/>
            <person name="Wright C.L."/>
            <person name="Zimin A.V."/>
        </authorList>
    </citation>
    <scope>NUCLEOTIDE SEQUENCE [LARGE SCALE GENOMIC DNA]</scope>
    <source>
        <tissue evidence="4">Whole aphids</tissue>
    </source>
</reference>
<evidence type="ECO:0000313" key="5">
    <source>
        <dbReference type="Proteomes" id="UP000475862"/>
    </source>
</evidence>
<dbReference type="InterPro" id="IPR013087">
    <property type="entry name" value="Znf_C2H2_type"/>
</dbReference>
<name>A0A6G0TCU7_APHGL</name>
<feature type="compositionally biased region" description="Pro residues" evidence="2">
    <location>
        <begin position="120"/>
        <end position="132"/>
    </location>
</feature>
<keyword evidence="5" id="KW-1185">Reference proteome</keyword>
<sequence length="182" mass="19873">MRPRHPPLTPTSSSSIRYSKILPPPANGGINEPQDCPHCRRTFSCYYSLKRHFQDKHDRSDTLYVCEFCRRRYRTKNSLTTHKSLQHRGSAVALKRLMKTFAATAAATSSATAVVTSSSPSPPPPPPPPPPSSSESPLPKQRSRSPPLVVYNGYRSSSSSSAPSPSPPPPPAVAYRKHGIGE</sequence>
<dbReference type="Gene3D" id="3.30.160.60">
    <property type="entry name" value="Classic Zinc Finger"/>
    <property type="match status" value="1"/>
</dbReference>
<protein>
    <recommendedName>
        <fullName evidence="3">C2H2-type domain-containing protein</fullName>
    </recommendedName>
</protein>
<gene>
    <name evidence="4" type="ORF">AGLY_011161</name>
</gene>
<organism evidence="4 5">
    <name type="scientific">Aphis glycines</name>
    <name type="common">Soybean aphid</name>
    <dbReference type="NCBI Taxonomy" id="307491"/>
    <lineage>
        <taxon>Eukaryota</taxon>
        <taxon>Metazoa</taxon>
        <taxon>Ecdysozoa</taxon>
        <taxon>Arthropoda</taxon>
        <taxon>Hexapoda</taxon>
        <taxon>Insecta</taxon>
        <taxon>Pterygota</taxon>
        <taxon>Neoptera</taxon>
        <taxon>Paraneoptera</taxon>
        <taxon>Hemiptera</taxon>
        <taxon>Sternorrhyncha</taxon>
        <taxon>Aphidomorpha</taxon>
        <taxon>Aphidoidea</taxon>
        <taxon>Aphididae</taxon>
        <taxon>Aphidini</taxon>
        <taxon>Aphis</taxon>
        <taxon>Aphis</taxon>
    </lineage>
</organism>
<feature type="region of interest" description="Disordered" evidence="2">
    <location>
        <begin position="113"/>
        <end position="182"/>
    </location>
</feature>
<dbReference type="PROSITE" id="PS50157">
    <property type="entry name" value="ZINC_FINGER_C2H2_2"/>
    <property type="match status" value="2"/>
</dbReference>
<dbReference type="SUPFAM" id="SSF57667">
    <property type="entry name" value="beta-beta-alpha zinc fingers"/>
    <property type="match status" value="1"/>
</dbReference>
<keyword evidence="1" id="KW-0863">Zinc-finger</keyword>
<evidence type="ECO:0000259" key="3">
    <source>
        <dbReference type="PROSITE" id="PS50157"/>
    </source>
</evidence>
<keyword evidence="1" id="KW-0479">Metal-binding</keyword>
<evidence type="ECO:0000313" key="4">
    <source>
        <dbReference type="EMBL" id="KAE9530699.1"/>
    </source>
</evidence>
<dbReference type="PROSITE" id="PS00028">
    <property type="entry name" value="ZINC_FINGER_C2H2_1"/>
    <property type="match status" value="2"/>
</dbReference>